<accession>A0A1T4MYK8</accession>
<dbReference type="EMBL" id="FUWZ01000001">
    <property type="protein sequence ID" value="SJZ71728.1"/>
    <property type="molecule type" value="Genomic_DNA"/>
</dbReference>
<dbReference type="OrthoDB" id="680981at2"/>
<protein>
    <recommendedName>
        <fullName evidence="4">Peptidase family S41</fullName>
    </recommendedName>
</protein>
<dbReference type="STRING" id="634771.SAMN04488128_1011328"/>
<sequence>MLLRKNCCRRGGLYLLLYALLCSCGSRHTAPGGREMPARSMLPDQHILDLGEDRDENHLPGTLAGFPFTPRYFEWQADGRPAKFLALSLPDVSADQQANELINRYQLLAPALIHQWAPRHTGIVIDLRNNGGHAQKATYQVQAATAVFPVVLVWDDSTASRADRYIQWIASMEAYVQKTDGLLVNDSLLLQLPATGIPDRQLLQDIPVKDCLHQVY</sequence>
<keyword evidence="3" id="KW-1185">Reference proteome</keyword>
<reference evidence="3" key="1">
    <citation type="submission" date="2017-02" db="EMBL/GenBank/DDBJ databases">
        <authorList>
            <person name="Varghese N."/>
            <person name="Submissions S."/>
        </authorList>
    </citation>
    <scope>NUCLEOTIDE SEQUENCE [LARGE SCALE GENOMIC DNA]</scope>
    <source>
        <strain evidence="3">DSM 22224</strain>
    </source>
</reference>
<feature type="chain" id="PRO_5010580413" description="Peptidase family S41" evidence="1">
    <location>
        <begin position="30"/>
        <end position="216"/>
    </location>
</feature>
<evidence type="ECO:0000313" key="3">
    <source>
        <dbReference type="Proteomes" id="UP000190367"/>
    </source>
</evidence>
<evidence type="ECO:0000256" key="1">
    <source>
        <dbReference type="SAM" id="SignalP"/>
    </source>
</evidence>
<gene>
    <name evidence="2" type="ORF">SAMN04488128_1011328</name>
</gene>
<dbReference type="RefSeq" id="WP_143312787.1">
    <property type="nucleotide sequence ID" value="NZ_FUWZ01000001.1"/>
</dbReference>
<dbReference type="Proteomes" id="UP000190367">
    <property type="component" value="Unassembled WGS sequence"/>
</dbReference>
<dbReference type="AlphaFoldDB" id="A0A1T4MYK8"/>
<name>A0A1T4MYK8_9BACT</name>
<dbReference type="PROSITE" id="PS51257">
    <property type="entry name" value="PROKAR_LIPOPROTEIN"/>
    <property type="match status" value="1"/>
</dbReference>
<organism evidence="2 3">
    <name type="scientific">Chitinophaga eiseniae</name>
    <dbReference type="NCBI Taxonomy" id="634771"/>
    <lineage>
        <taxon>Bacteria</taxon>
        <taxon>Pseudomonadati</taxon>
        <taxon>Bacteroidota</taxon>
        <taxon>Chitinophagia</taxon>
        <taxon>Chitinophagales</taxon>
        <taxon>Chitinophagaceae</taxon>
        <taxon>Chitinophaga</taxon>
    </lineage>
</organism>
<proteinExistence type="predicted"/>
<evidence type="ECO:0000313" key="2">
    <source>
        <dbReference type="EMBL" id="SJZ71728.1"/>
    </source>
</evidence>
<keyword evidence="1" id="KW-0732">Signal</keyword>
<feature type="signal peptide" evidence="1">
    <location>
        <begin position="1"/>
        <end position="29"/>
    </location>
</feature>
<evidence type="ECO:0008006" key="4">
    <source>
        <dbReference type="Google" id="ProtNLM"/>
    </source>
</evidence>